<accession>A0A448X952</accession>
<gene>
    <name evidence="1" type="ORF">PXEA_LOCUS24795</name>
</gene>
<sequence length="105" mass="11824">MDDRYIVKFGHLGSSTCRRQVVIRAGVTFSTKPTSAIRRRTFGHAPFSRPTYLLAEAMPCFSDKGFGRHRNTHLMNANVSRYHLAPLPLTNGSRRILTTGFRGTN</sequence>
<dbReference type="EMBL" id="CAAALY010121458">
    <property type="protein sequence ID" value="VEL31355.1"/>
    <property type="molecule type" value="Genomic_DNA"/>
</dbReference>
<reference evidence="1" key="1">
    <citation type="submission" date="2018-11" db="EMBL/GenBank/DDBJ databases">
        <authorList>
            <consortium name="Pathogen Informatics"/>
        </authorList>
    </citation>
    <scope>NUCLEOTIDE SEQUENCE</scope>
</reference>
<name>A0A448X952_9PLAT</name>
<keyword evidence="2" id="KW-1185">Reference proteome</keyword>
<evidence type="ECO:0000313" key="1">
    <source>
        <dbReference type="EMBL" id="VEL31355.1"/>
    </source>
</evidence>
<organism evidence="1 2">
    <name type="scientific">Protopolystoma xenopodis</name>
    <dbReference type="NCBI Taxonomy" id="117903"/>
    <lineage>
        <taxon>Eukaryota</taxon>
        <taxon>Metazoa</taxon>
        <taxon>Spiralia</taxon>
        <taxon>Lophotrochozoa</taxon>
        <taxon>Platyhelminthes</taxon>
        <taxon>Monogenea</taxon>
        <taxon>Polyopisthocotylea</taxon>
        <taxon>Polystomatidea</taxon>
        <taxon>Polystomatidae</taxon>
        <taxon>Protopolystoma</taxon>
    </lineage>
</organism>
<feature type="non-terminal residue" evidence="1">
    <location>
        <position position="105"/>
    </location>
</feature>
<dbReference type="AlphaFoldDB" id="A0A448X952"/>
<proteinExistence type="predicted"/>
<evidence type="ECO:0000313" key="2">
    <source>
        <dbReference type="Proteomes" id="UP000784294"/>
    </source>
</evidence>
<comment type="caution">
    <text evidence="1">The sequence shown here is derived from an EMBL/GenBank/DDBJ whole genome shotgun (WGS) entry which is preliminary data.</text>
</comment>
<protein>
    <submittedName>
        <fullName evidence="1">Uncharacterized protein</fullName>
    </submittedName>
</protein>
<dbReference type="Proteomes" id="UP000784294">
    <property type="component" value="Unassembled WGS sequence"/>
</dbReference>